<reference evidence="3" key="1">
    <citation type="submission" date="2017-02" db="UniProtKB">
        <authorList>
            <consortium name="WormBaseParasite"/>
        </authorList>
    </citation>
    <scope>IDENTIFICATION</scope>
</reference>
<organism evidence="2 3">
    <name type="scientific">Strongyloides papillosus</name>
    <name type="common">Intestinal threadworm</name>
    <dbReference type="NCBI Taxonomy" id="174720"/>
    <lineage>
        <taxon>Eukaryota</taxon>
        <taxon>Metazoa</taxon>
        <taxon>Ecdysozoa</taxon>
        <taxon>Nematoda</taxon>
        <taxon>Chromadorea</taxon>
        <taxon>Rhabditida</taxon>
        <taxon>Tylenchina</taxon>
        <taxon>Panagrolaimomorpha</taxon>
        <taxon>Strongyloidoidea</taxon>
        <taxon>Strongyloididae</taxon>
        <taxon>Strongyloides</taxon>
    </lineage>
</organism>
<evidence type="ECO:0000313" key="3">
    <source>
        <dbReference type="WBParaSite" id="SPAL_0001267200.1"/>
    </source>
</evidence>
<evidence type="ECO:0000313" key="2">
    <source>
        <dbReference type="Proteomes" id="UP000046392"/>
    </source>
</evidence>
<accession>A0A0N5C3Y8</accession>
<dbReference type="STRING" id="174720.A0A0N5C3Y8"/>
<name>A0A0N5C3Y8_STREA</name>
<evidence type="ECO:0000256" key="1">
    <source>
        <dbReference type="SAM" id="Phobius"/>
    </source>
</evidence>
<sequence>MANPITLKYNNIIQINHKLLYSRFLTTTPIKRNDAGKEITESVAEKPLYATAQDFKNSQNRNKFRGCDDSSCGHKPSNFQKHEIPEYLTSGTMNKLSDQFRVSFIIVGCIAFFAIALLGGKITAARIERDKKVGVVVTKM</sequence>
<keyword evidence="1" id="KW-0812">Transmembrane</keyword>
<keyword evidence="1" id="KW-0472">Membrane</keyword>
<feature type="transmembrane region" description="Helical" evidence="1">
    <location>
        <begin position="100"/>
        <end position="119"/>
    </location>
</feature>
<dbReference type="AlphaFoldDB" id="A0A0N5C3Y8"/>
<protein>
    <submittedName>
        <fullName evidence="3">Ovule protein</fullName>
    </submittedName>
</protein>
<dbReference type="Proteomes" id="UP000046392">
    <property type="component" value="Unplaced"/>
</dbReference>
<keyword evidence="2" id="KW-1185">Reference proteome</keyword>
<dbReference type="WBParaSite" id="SPAL_0001267200.1">
    <property type="protein sequence ID" value="SPAL_0001267200.1"/>
    <property type="gene ID" value="SPAL_0001267200"/>
</dbReference>
<proteinExistence type="predicted"/>
<keyword evidence="1" id="KW-1133">Transmembrane helix</keyword>